<accession>A0ABR3DEL3</accession>
<evidence type="ECO:0000313" key="2">
    <source>
        <dbReference type="Proteomes" id="UP001451303"/>
    </source>
</evidence>
<feature type="non-terminal residue" evidence="1">
    <location>
        <position position="1"/>
    </location>
</feature>
<proteinExistence type="predicted"/>
<sequence length="70" mass="8312">FLCGRRIFFGKNQKAHIFFAYLYHTIPLSEEGTGFSVHISYFRPIRTFAWIILLCRVCCFKMNMYMSCSV</sequence>
<reference evidence="1 2" key="1">
    <citation type="submission" date="2023-09" db="EMBL/GenBank/DDBJ databases">
        <title>Multi-omics analysis of a traditional fermented food reveals byproduct-associated fungal strains for waste-to-food upcycling.</title>
        <authorList>
            <consortium name="Lawrence Berkeley National Laboratory"/>
            <person name="Rekdal V.M."/>
            <person name="Villalobos-Escobedo J.M."/>
            <person name="Rodriguez-Valeron N."/>
            <person name="Garcia M.O."/>
            <person name="Vasquez D.P."/>
            <person name="Damayanti I."/>
            <person name="Sorensen P.M."/>
            <person name="Baidoo E.E."/>
            <person name="De Carvalho A.C."/>
            <person name="Riley R."/>
            <person name="Lipzen A."/>
            <person name="He G."/>
            <person name="Yan M."/>
            <person name="Haridas S."/>
            <person name="Daum C."/>
            <person name="Yoshinaga Y."/>
            <person name="Ng V."/>
            <person name="Grigoriev I.V."/>
            <person name="Munk R."/>
            <person name="Nuraida L."/>
            <person name="Wijaya C.H."/>
            <person name="Morales P.-C."/>
            <person name="Keasling J.D."/>
        </authorList>
    </citation>
    <scope>NUCLEOTIDE SEQUENCE [LARGE SCALE GENOMIC DNA]</scope>
    <source>
        <strain evidence="1 2">FGSC 2613</strain>
    </source>
</reference>
<comment type="caution">
    <text evidence="1">The sequence shown here is derived from an EMBL/GenBank/DDBJ whole genome shotgun (WGS) entry which is preliminary data.</text>
</comment>
<organism evidence="1 2">
    <name type="scientific">Neurospora intermedia</name>
    <dbReference type="NCBI Taxonomy" id="5142"/>
    <lineage>
        <taxon>Eukaryota</taxon>
        <taxon>Fungi</taxon>
        <taxon>Dikarya</taxon>
        <taxon>Ascomycota</taxon>
        <taxon>Pezizomycotina</taxon>
        <taxon>Sordariomycetes</taxon>
        <taxon>Sordariomycetidae</taxon>
        <taxon>Sordariales</taxon>
        <taxon>Sordariaceae</taxon>
        <taxon>Neurospora</taxon>
    </lineage>
</organism>
<dbReference type="EMBL" id="JAVLET010000004">
    <property type="protein sequence ID" value="KAL0471125.1"/>
    <property type="molecule type" value="Genomic_DNA"/>
</dbReference>
<keyword evidence="2" id="KW-1185">Reference proteome</keyword>
<protein>
    <submittedName>
        <fullName evidence="1">Uncharacterized protein</fullName>
    </submittedName>
</protein>
<gene>
    <name evidence="1" type="ORF">QR685DRAFT_441630</name>
</gene>
<dbReference type="Proteomes" id="UP001451303">
    <property type="component" value="Unassembled WGS sequence"/>
</dbReference>
<evidence type="ECO:0000313" key="1">
    <source>
        <dbReference type="EMBL" id="KAL0471125.1"/>
    </source>
</evidence>
<name>A0ABR3DEL3_NEUIN</name>